<evidence type="ECO:0000256" key="1">
    <source>
        <dbReference type="ARBA" id="ARBA00022443"/>
    </source>
</evidence>
<name>A0A7M5XEN2_9CNID</name>
<feature type="region of interest" description="Disordered" evidence="6">
    <location>
        <begin position="290"/>
        <end position="323"/>
    </location>
</feature>
<dbReference type="PANTHER" id="PTHR15735:SF12">
    <property type="entry name" value="CDC42-INTERACTING PROTEIN 4, ISOFORM B"/>
    <property type="match status" value="1"/>
</dbReference>
<feature type="domain" description="SH3" evidence="7">
    <location>
        <begin position="475"/>
        <end position="532"/>
    </location>
</feature>
<dbReference type="InterPro" id="IPR001060">
    <property type="entry name" value="FCH_dom"/>
</dbReference>
<dbReference type="Pfam" id="PF25610">
    <property type="entry name" value="HR1_TOCA"/>
    <property type="match status" value="1"/>
</dbReference>
<feature type="coiled-coil region" evidence="5">
    <location>
        <begin position="343"/>
        <end position="370"/>
    </location>
</feature>
<feature type="compositionally biased region" description="Polar residues" evidence="6">
    <location>
        <begin position="420"/>
        <end position="431"/>
    </location>
</feature>
<protein>
    <submittedName>
        <fullName evidence="9">Uncharacterized protein</fullName>
    </submittedName>
</protein>
<evidence type="ECO:0000259" key="8">
    <source>
        <dbReference type="PROSITE" id="PS51741"/>
    </source>
</evidence>
<dbReference type="Pfam" id="PF00611">
    <property type="entry name" value="FCH"/>
    <property type="match status" value="1"/>
</dbReference>
<dbReference type="OrthoDB" id="8783038at2759"/>
<dbReference type="EnsemblMetazoa" id="CLYHEMT022246.1">
    <property type="protein sequence ID" value="CLYHEMP022246.1"/>
    <property type="gene ID" value="CLYHEMG022246"/>
</dbReference>
<dbReference type="Gene3D" id="1.20.1270.60">
    <property type="entry name" value="Arfaptin homology (AH) domain/BAR domain"/>
    <property type="match status" value="1"/>
</dbReference>
<keyword evidence="1 3" id="KW-0728">SH3 domain</keyword>
<dbReference type="Pfam" id="PF00018">
    <property type="entry name" value="SH3_1"/>
    <property type="match status" value="1"/>
</dbReference>
<sequence length="532" mass="60397">MATWGIDLWDQRDIVEKHTSNGIDFLERCASFVKERIRIEQEYAKSLRRLVKQYQFKQKKTEEILPYTYQQAFKQFLQETDDFAGQREVIAEETKNNVLNDMHNVASQSKNERKKALQNLNDLKSHLDQLQKALNVAKAKYEKASDDSNSAYKNYETATQSLDMTKAQILKFQKTSQDKKAHMDKCKDDYQNALENFNKTQQLYYQADFPNTVMKELQTPEENRVQKLANYFKEMSNIMRKVQPIITACLDGMVKAGDTCDPGKDSLTVIDRNKTGEYPPHDLLFEEWGKPHGSTNSLAPSPHVGGGRSKKAGKSTRGKTEKSQIIDPNIADTFSELPIAQREKKYNQKIHELTEQIAHEEKSMAALMKMKDTTASFGGDGNTMQDQFNASDKEIKRLKNLLSQYQAYLDALKDSRNPRPVSTISTASTNDFPPPPVAKQPELQQHQNVPPPPSAEQAPPPPPPLPAQGEFQDEFDDIKCSVLYDFGGSNEGEMTVFAGEELVITEDDDGGWTRVIRGDEEGYIPTSYIQKI</sequence>
<dbReference type="CDD" id="cd11911">
    <property type="entry name" value="SH3_CIP4-like"/>
    <property type="match status" value="1"/>
</dbReference>
<keyword evidence="2 4" id="KW-0175">Coiled coil</keyword>
<organism evidence="9 10">
    <name type="scientific">Clytia hemisphaerica</name>
    <dbReference type="NCBI Taxonomy" id="252671"/>
    <lineage>
        <taxon>Eukaryota</taxon>
        <taxon>Metazoa</taxon>
        <taxon>Cnidaria</taxon>
        <taxon>Hydrozoa</taxon>
        <taxon>Hydroidolina</taxon>
        <taxon>Leptothecata</taxon>
        <taxon>Obeliida</taxon>
        <taxon>Clytiidae</taxon>
        <taxon>Clytia</taxon>
    </lineage>
</organism>
<evidence type="ECO:0000256" key="4">
    <source>
        <dbReference type="PROSITE-ProRule" id="PRU01077"/>
    </source>
</evidence>
<evidence type="ECO:0000256" key="6">
    <source>
        <dbReference type="SAM" id="MobiDB-lite"/>
    </source>
</evidence>
<dbReference type="SMART" id="SM00326">
    <property type="entry name" value="SH3"/>
    <property type="match status" value="1"/>
</dbReference>
<evidence type="ECO:0000313" key="9">
    <source>
        <dbReference type="EnsemblMetazoa" id="CLYHEMP022246.1"/>
    </source>
</evidence>
<dbReference type="InterPro" id="IPR031160">
    <property type="entry name" value="F_BAR_dom"/>
</dbReference>
<keyword evidence="10" id="KW-1185">Reference proteome</keyword>
<evidence type="ECO:0000256" key="3">
    <source>
        <dbReference type="PROSITE-ProRule" id="PRU00192"/>
    </source>
</evidence>
<dbReference type="SUPFAM" id="SSF50044">
    <property type="entry name" value="SH3-domain"/>
    <property type="match status" value="1"/>
</dbReference>
<evidence type="ECO:0000259" key="7">
    <source>
        <dbReference type="PROSITE" id="PS50002"/>
    </source>
</evidence>
<feature type="compositionally biased region" description="Basic residues" evidence="6">
    <location>
        <begin position="308"/>
        <end position="317"/>
    </location>
</feature>
<evidence type="ECO:0000256" key="5">
    <source>
        <dbReference type="SAM" id="Coils"/>
    </source>
</evidence>
<dbReference type="InterPro" id="IPR036028">
    <property type="entry name" value="SH3-like_dom_sf"/>
</dbReference>
<dbReference type="Proteomes" id="UP000594262">
    <property type="component" value="Unplaced"/>
</dbReference>
<feature type="region of interest" description="Disordered" evidence="6">
    <location>
        <begin position="413"/>
        <end position="471"/>
    </location>
</feature>
<feature type="coiled-coil region" evidence="5">
    <location>
        <begin position="106"/>
        <end position="147"/>
    </location>
</feature>
<proteinExistence type="predicted"/>
<feature type="compositionally biased region" description="Pro residues" evidence="6">
    <location>
        <begin position="449"/>
        <end position="466"/>
    </location>
</feature>
<dbReference type="Gene3D" id="2.30.30.40">
    <property type="entry name" value="SH3 Domains"/>
    <property type="match status" value="1"/>
</dbReference>
<evidence type="ECO:0000313" key="10">
    <source>
        <dbReference type="Proteomes" id="UP000594262"/>
    </source>
</evidence>
<dbReference type="GeneID" id="136803799"/>
<evidence type="ECO:0000256" key="2">
    <source>
        <dbReference type="ARBA" id="ARBA00023054"/>
    </source>
</evidence>
<dbReference type="InterPro" id="IPR027267">
    <property type="entry name" value="AH/BAR_dom_sf"/>
</dbReference>
<dbReference type="InterPro" id="IPR057870">
    <property type="entry name" value="HR1_TOCA"/>
</dbReference>
<dbReference type="PROSITE" id="PS51741">
    <property type="entry name" value="F_BAR"/>
    <property type="match status" value="1"/>
</dbReference>
<reference evidence="9" key="1">
    <citation type="submission" date="2021-01" db="UniProtKB">
        <authorList>
            <consortium name="EnsemblMetazoa"/>
        </authorList>
    </citation>
    <scope>IDENTIFICATION</scope>
</reference>
<dbReference type="Gene3D" id="6.10.140.470">
    <property type="match status" value="1"/>
</dbReference>
<dbReference type="InterPro" id="IPR001452">
    <property type="entry name" value="SH3_domain"/>
</dbReference>
<accession>A0A7M5XEN2</accession>
<dbReference type="SUPFAM" id="SSF103657">
    <property type="entry name" value="BAR/IMD domain-like"/>
    <property type="match status" value="1"/>
</dbReference>
<dbReference type="AlphaFoldDB" id="A0A7M5XEN2"/>
<feature type="domain" description="F-BAR" evidence="8">
    <location>
        <begin position="2"/>
        <end position="265"/>
    </location>
</feature>
<dbReference type="PROSITE" id="PS50002">
    <property type="entry name" value="SH3"/>
    <property type="match status" value="1"/>
</dbReference>
<dbReference type="RefSeq" id="XP_066916625.1">
    <property type="nucleotide sequence ID" value="XM_067060524.1"/>
</dbReference>
<dbReference type="SMART" id="SM00055">
    <property type="entry name" value="FCH"/>
    <property type="match status" value="1"/>
</dbReference>
<dbReference type="PANTHER" id="PTHR15735">
    <property type="entry name" value="FCH AND DOUBLE SH3 DOMAINS PROTEIN"/>
    <property type="match status" value="1"/>
</dbReference>